<dbReference type="Proteomes" id="UP001151699">
    <property type="component" value="Chromosome A"/>
</dbReference>
<proteinExistence type="predicted"/>
<feature type="compositionally biased region" description="Polar residues" evidence="1">
    <location>
        <begin position="324"/>
        <end position="333"/>
    </location>
</feature>
<dbReference type="EMBL" id="WJQU01000001">
    <property type="protein sequence ID" value="KAJ6650070.1"/>
    <property type="molecule type" value="Genomic_DNA"/>
</dbReference>
<evidence type="ECO:0000313" key="2">
    <source>
        <dbReference type="EMBL" id="KAJ6650070.1"/>
    </source>
</evidence>
<feature type="compositionally biased region" description="Polar residues" evidence="1">
    <location>
        <begin position="395"/>
        <end position="409"/>
    </location>
</feature>
<comment type="caution">
    <text evidence="2">The sequence shown here is derived from an EMBL/GenBank/DDBJ whole genome shotgun (WGS) entry which is preliminary data.</text>
</comment>
<feature type="region of interest" description="Disordered" evidence="1">
    <location>
        <begin position="390"/>
        <end position="409"/>
    </location>
</feature>
<feature type="compositionally biased region" description="Low complexity" evidence="1">
    <location>
        <begin position="135"/>
        <end position="147"/>
    </location>
</feature>
<feature type="compositionally biased region" description="Low complexity" evidence="1">
    <location>
        <begin position="90"/>
        <end position="101"/>
    </location>
</feature>
<reference evidence="2" key="1">
    <citation type="submission" date="2022-07" db="EMBL/GenBank/DDBJ databases">
        <authorList>
            <person name="Trinca V."/>
            <person name="Uliana J.V.C."/>
            <person name="Torres T.T."/>
            <person name="Ward R.J."/>
            <person name="Monesi N."/>
        </authorList>
    </citation>
    <scope>NUCLEOTIDE SEQUENCE</scope>
    <source>
        <strain evidence="2">HSMRA1968</strain>
        <tissue evidence="2">Whole embryos</tissue>
    </source>
</reference>
<feature type="compositionally biased region" description="Basic residues" evidence="1">
    <location>
        <begin position="341"/>
        <end position="351"/>
    </location>
</feature>
<evidence type="ECO:0000313" key="3">
    <source>
        <dbReference type="Proteomes" id="UP001151699"/>
    </source>
</evidence>
<feature type="region of interest" description="Disordered" evidence="1">
    <location>
        <begin position="135"/>
        <end position="197"/>
    </location>
</feature>
<evidence type="ECO:0000256" key="1">
    <source>
        <dbReference type="SAM" id="MobiDB-lite"/>
    </source>
</evidence>
<feature type="compositionally biased region" description="Low complexity" evidence="1">
    <location>
        <begin position="23"/>
        <end position="35"/>
    </location>
</feature>
<feature type="non-terminal residue" evidence="2">
    <location>
        <position position="409"/>
    </location>
</feature>
<feature type="compositionally biased region" description="Basic and acidic residues" evidence="1">
    <location>
        <begin position="103"/>
        <end position="113"/>
    </location>
</feature>
<dbReference type="OrthoDB" id="10673034at2759"/>
<organism evidence="2 3">
    <name type="scientific">Pseudolycoriella hygida</name>
    <dbReference type="NCBI Taxonomy" id="35572"/>
    <lineage>
        <taxon>Eukaryota</taxon>
        <taxon>Metazoa</taxon>
        <taxon>Ecdysozoa</taxon>
        <taxon>Arthropoda</taxon>
        <taxon>Hexapoda</taxon>
        <taxon>Insecta</taxon>
        <taxon>Pterygota</taxon>
        <taxon>Neoptera</taxon>
        <taxon>Endopterygota</taxon>
        <taxon>Diptera</taxon>
        <taxon>Nematocera</taxon>
        <taxon>Sciaroidea</taxon>
        <taxon>Sciaridae</taxon>
        <taxon>Pseudolycoriella</taxon>
    </lineage>
</organism>
<feature type="compositionally biased region" description="Basic and acidic residues" evidence="1">
    <location>
        <begin position="170"/>
        <end position="194"/>
    </location>
</feature>
<protein>
    <submittedName>
        <fullName evidence="2">Uncharacterized protein</fullName>
    </submittedName>
</protein>
<feature type="region of interest" description="Disordered" evidence="1">
    <location>
        <begin position="222"/>
        <end position="374"/>
    </location>
</feature>
<name>A0A9Q0NGY8_9DIPT</name>
<sequence length="409" mass="43506">MPQDPHLLESLSRVAGLDITQGSRMASSGSSSKSHNSSKDLYDKAEKERRKLMESLNRGGLPPDLAAMQAFAQEFSQVLFAEMAAQAVAAAASSSSSNSSSAKRRDQEMKEALEQLSKSQVELFARNLGMGSGISLTPTSSSSTSVSALNDEHKSRRSRQSDHVSITTPTKDDITAHLVSDDKPSPSRRSETTMEKVTLTPVAAASIASLPPQTTITIAPTTLPASTSNVPSSLKQKSPTPQSHRPMPPPSPQQQMVSPPTRASPLPPLPPPQAIPPSHHEMDLEDLIAPSKVSKGSFGGTNAGDEMENSSVSDQDHEIDKQNMDASSNSSNPDEADKKATSRRTTRGKRPRSGEDFEIIGIPERKRELRSSAGRLAAAAAARHAAEAKLAASSQDTLNLSTSSNDDND</sequence>
<keyword evidence="3" id="KW-1185">Reference proteome</keyword>
<feature type="compositionally biased region" description="Basic and acidic residues" evidence="1">
    <location>
        <begin position="314"/>
        <end position="323"/>
    </location>
</feature>
<gene>
    <name evidence="2" type="ORF">Bhyg_05313</name>
</gene>
<feature type="compositionally biased region" description="Pro residues" evidence="1">
    <location>
        <begin position="265"/>
        <end position="275"/>
    </location>
</feature>
<feature type="compositionally biased region" description="Low complexity" evidence="1">
    <location>
        <begin position="253"/>
        <end position="264"/>
    </location>
</feature>
<feature type="compositionally biased region" description="Basic and acidic residues" evidence="1">
    <location>
        <begin position="150"/>
        <end position="162"/>
    </location>
</feature>
<feature type="region of interest" description="Disordered" evidence="1">
    <location>
        <begin position="90"/>
        <end position="113"/>
    </location>
</feature>
<dbReference type="AlphaFoldDB" id="A0A9Q0NGY8"/>
<feature type="region of interest" description="Disordered" evidence="1">
    <location>
        <begin position="1"/>
        <end position="60"/>
    </location>
</feature>
<accession>A0A9Q0NGY8</accession>
<feature type="compositionally biased region" description="Basic and acidic residues" evidence="1">
    <location>
        <begin position="37"/>
        <end position="53"/>
    </location>
</feature>